<dbReference type="PRINTS" id="PR00792">
    <property type="entry name" value="PEPSIN"/>
</dbReference>
<keyword evidence="2 10" id="KW-0645">Protease</keyword>
<reference evidence="10" key="1">
    <citation type="submission" date="2018-07" db="EMBL/GenBank/DDBJ databases">
        <authorList>
            <person name="Quirk P.G."/>
            <person name="Krulwich T.A."/>
        </authorList>
    </citation>
    <scope>NUCLEOTIDE SEQUENCE</scope>
    <source>
        <strain evidence="10">Anand</strain>
    </source>
</reference>
<dbReference type="EMBL" id="UIVS01000001">
    <property type="protein sequence ID" value="SVP90083.1"/>
    <property type="molecule type" value="Genomic_DNA"/>
</dbReference>
<feature type="active site" evidence="5">
    <location>
        <position position="319"/>
    </location>
</feature>
<organism evidence="10">
    <name type="scientific">Theileria annulata</name>
    <dbReference type="NCBI Taxonomy" id="5874"/>
    <lineage>
        <taxon>Eukaryota</taxon>
        <taxon>Sar</taxon>
        <taxon>Alveolata</taxon>
        <taxon>Apicomplexa</taxon>
        <taxon>Aconoidasida</taxon>
        <taxon>Piroplasmida</taxon>
        <taxon>Theileriidae</taxon>
        <taxon>Theileria</taxon>
    </lineage>
</organism>
<keyword evidence="3" id="KW-0064">Aspartyl protease</keyword>
<evidence type="ECO:0000256" key="1">
    <source>
        <dbReference type="ARBA" id="ARBA00007447"/>
    </source>
</evidence>
<feature type="disulfide bond" evidence="6">
    <location>
        <begin position="343"/>
        <end position="386"/>
    </location>
</feature>
<feature type="disulfide bond" evidence="6">
    <location>
        <begin position="121"/>
        <end position="126"/>
    </location>
</feature>
<evidence type="ECO:0000256" key="3">
    <source>
        <dbReference type="ARBA" id="ARBA00022750"/>
    </source>
</evidence>
<evidence type="ECO:0000256" key="2">
    <source>
        <dbReference type="ARBA" id="ARBA00022670"/>
    </source>
</evidence>
<sequence length="434" mass="49659">MLLYYIIVFFVLSHTTIITCIPAHDSLKQPFYEIQLHKPEGSDEHYYKILNAERSSQFSTKFYDLKNVLSSTISLKADYTSRLWATYYGNIILGSNNNERNSFKVLFDTGSSEFWVPYEMCLSQQCLNRKRYHKGSEWIAKHDKHGNYVPLEIKYLSGQIDAIDGTATVNLMNGITLKDVNVGLATNIDIPFLDNAHWDGIVGLGFKTKDMESRGSRPLFESIMYNKSLYPNFRNQVAYYVTKNGGNISFGGINPNYKRSLDDEFLWAPVVKDSIYWTLKLKNIKIKNNNIDKKANSLAKQYEFTSLMSKIDDVKVIMDTGSFLIYAPQSMGPLLSRLQVSSCKEMSNRPSLIFVLEGNKGSDVNLELRPEDYTIMYEGSQGEKHCSLGIVPDNQQEELGFSAWTFGELFMRAYYTVYDYESREVGFAPSKKSD</sequence>
<dbReference type="PANTHER" id="PTHR47966">
    <property type="entry name" value="BETA-SITE APP-CLEAVING ENZYME, ISOFORM A-RELATED"/>
    <property type="match status" value="1"/>
</dbReference>
<dbReference type="Pfam" id="PF00026">
    <property type="entry name" value="Asp"/>
    <property type="match status" value="1"/>
</dbReference>
<dbReference type="VEuPathDB" id="PiroplasmaDB:TA05735"/>
<evidence type="ECO:0000313" key="10">
    <source>
        <dbReference type="EMBL" id="SVP90083.1"/>
    </source>
</evidence>
<dbReference type="GO" id="GO:0006508">
    <property type="term" value="P:proteolysis"/>
    <property type="evidence" value="ECO:0007669"/>
    <property type="project" value="UniProtKB-KW"/>
</dbReference>
<comment type="similarity">
    <text evidence="1">Belongs to the peptidase A1 family.</text>
</comment>
<evidence type="ECO:0000256" key="6">
    <source>
        <dbReference type="PIRSR" id="PIRSR601461-2"/>
    </source>
</evidence>
<name>A0A3B0MJ59_THEAN</name>
<dbReference type="EMBL" id="UIVT01000001">
    <property type="protein sequence ID" value="SVP88941.1"/>
    <property type="molecule type" value="Genomic_DNA"/>
</dbReference>
<dbReference type="GO" id="GO:0004190">
    <property type="term" value="F:aspartic-type endopeptidase activity"/>
    <property type="evidence" value="ECO:0007669"/>
    <property type="project" value="UniProtKB-KW"/>
</dbReference>
<keyword evidence="4" id="KW-0378">Hydrolase</keyword>
<dbReference type="InterPro" id="IPR021109">
    <property type="entry name" value="Peptidase_aspartic_dom_sf"/>
</dbReference>
<feature type="domain" description="Peptidase A1" evidence="8">
    <location>
        <begin position="87"/>
        <end position="428"/>
    </location>
</feature>
<accession>A0A3B0MJ59</accession>
<evidence type="ECO:0000256" key="7">
    <source>
        <dbReference type="SAM" id="SignalP"/>
    </source>
</evidence>
<dbReference type="PANTHER" id="PTHR47966:SF51">
    <property type="entry name" value="BETA-SITE APP-CLEAVING ENZYME, ISOFORM A-RELATED"/>
    <property type="match status" value="1"/>
</dbReference>
<dbReference type="SUPFAM" id="SSF50630">
    <property type="entry name" value="Acid proteases"/>
    <property type="match status" value="1"/>
</dbReference>
<dbReference type="InterPro" id="IPR034164">
    <property type="entry name" value="Pepsin-like_dom"/>
</dbReference>
<keyword evidence="6" id="KW-1015">Disulfide bond</keyword>
<evidence type="ECO:0000256" key="5">
    <source>
        <dbReference type="PIRSR" id="PIRSR601461-1"/>
    </source>
</evidence>
<keyword evidence="7" id="KW-0732">Signal</keyword>
<evidence type="ECO:0000259" key="8">
    <source>
        <dbReference type="PROSITE" id="PS51767"/>
    </source>
</evidence>
<evidence type="ECO:0000313" key="9">
    <source>
        <dbReference type="EMBL" id="SVP88941.1"/>
    </source>
</evidence>
<feature type="chain" id="PRO_5033366878" evidence="7">
    <location>
        <begin position="19"/>
        <end position="434"/>
    </location>
</feature>
<dbReference type="CDD" id="cd05471">
    <property type="entry name" value="pepsin_like"/>
    <property type="match status" value="1"/>
</dbReference>
<dbReference type="Gene3D" id="2.40.70.10">
    <property type="entry name" value="Acid Proteases"/>
    <property type="match status" value="2"/>
</dbReference>
<proteinExistence type="inferred from homology"/>
<feature type="signal peptide" evidence="7">
    <location>
        <begin position="1"/>
        <end position="18"/>
    </location>
</feature>
<dbReference type="PROSITE" id="PS51767">
    <property type="entry name" value="PEPTIDASE_A1"/>
    <property type="match status" value="1"/>
</dbReference>
<dbReference type="InterPro" id="IPR001461">
    <property type="entry name" value="Aspartic_peptidase_A1"/>
</dbReference>
<evidence type="ECO:0000256" key="4">
    <source>
        <dbReference type="ARBA" id="ARBA00022801"/>
    </source>
</evidence>
<protein>
    <submittedName>
        <fullName evidence="10">Aspartyl protease, putative</fullName>
    </submittedName>
</protein>
<dbReference type="AlphaFoldDB" id="A0A3B0MJ59"/>
<feature type="active site" evidence="5">
    <location>
        <position position="108"/>
    </location>
</feature>
<dbReference type="InterPro" id="IPR033121">
    <property type="entry name" value="PEPTIDASE_A1"/>
</dbReference>
<gene>
    <name evidence="9" type="ORF">TAT_000079300</name>
    <name evidence="10" type="ORF">TAV_000078700</name>
</gene>